<dbReference type="InterPro" id="IPR041633">
    <property type="entry name" value="Polbeta"/>
</dbReference>
<organism evidence="2 3">
    <name type="scientific">Candidatus Terrybacteria bacterium RIFCSPHIGHO2_02_41_19</name>
    <dbReference type="NCBI Taxonomy" id="1802364"/>
    <lineage>
        <taxon>Bacteria</taxon>
        <taxon>Candidatus Terryibacteriota</taxon>
    </lineage>
</organism>
<dbReference type="EMBL" id="MHSU01000007">
    <property type="protein sequence ID" value="OHA51122.1"/>
    <property type="molecule type" value="Genomic_DNA"/>
</dbReference>
<evidence type="ECO:0000313" key="3">
    <source>
        <dbReference type="Proteomes" id="UP000178646"/>
    </source>
</evidence>
<comment type="caution">
    <text evidence="2">The sequence shown here is derived from an EMBL/GenBank/DDBJ whole genome shotgun (WGS) entry which is preliminary data.</text>
</comment>
<dbReference type="PANTHER" id="PTHR43852:SF3">
    <property type="entry name" value="NUCLEOTIDYLTRANSFERASE"/>
    <property type="match status" value="1"/>
</dbReference>
<dbReference type="InterPro" id="IPR052930">
    <property type="entry name" value="TA_antitoxin_MntA"/>
</dbReference>
<dbReference type="SUPFAM" id="SSF81301">
    <property type="entry name" value="Nucleotidyltransferase"/>
    <property type="match status" value="1"/>
</dbReference>
<dbReference type="Pfam" id="PF18765">
    <property type="entry name" value="Polbeta"/>
    <property type="match status" value="1"/>
</dbReference>
<proteinExistence type="predicted"/>
<dbReference type="InterPro" id="IPR043519">
    <property type="entry name" value="NT_sf"/>
</dbReference>
<reference evidence="2 3" key="1">
    <citation type="journal article" date="2016" name="Nat. Commun.">
        <title>Thousands of microbial genomes shed light on interconnected biogeochemical processes in an aquifer system.</title>
        <authorList>
            <person name="Anantharaman K."/>
            <person name="Brown C.T."/>
            <person name="Hug L.A."/>
            <person name="Sharon I."/>
            <person name="Castelle C.J."/>
            <person name="Probst A.J."/>
            <person name="Thomas B.C."/>
            <person name="Singh A."/>
            <person name="Wilkins M.J."/>
            <person name="Karaoz U."/>
            <person name="Brodie E.L."/>
            <person name="Williams K.H."/>
            <person name="Hubbard S.S."/>
            <person name="Banfield J.F."/>
        </authorList>
    </citation>
    <scope>NUCLEOTIDE SEQUENCE [LARGE SCALE GENOMIC DNA]</scope>
</reference>
<evidence type="ECO:0000259" key="1">
    <source>
        <dbReference type="Pfam" id="PF18765"/>
    </source>
</evidence>
<dbReference type="AlphaFoldDB" id="A0A1G2PU58"/>
<accession>A0A1G2PU58</accession>
<dbReference type="Gene3D" id="3.30.460.10">
    <property type="entry name" value="Beta Polymerase, domain 2"/>
    <property type="match status" value="1"/>
</dbReference>
<dbReference type="Proteomes" id="UP000178646">
    <property type="component" value="Unassembled WGS sequence"/>
</dbReference>
<sequence>MDMEKIKPKIAKLADKYRLSLVLLFGSQVTGKVHAKSDVDIAYLSEKPLGLTEESAISVALMQIFKTNFVDMVSLRNAPPLLQKEIADSAIVAHESRKSLFNEFVINAIKKYFETKPLFNLRSEYLDYKINQYKKELKYV</sequence>
<dbReference type="CDD" id="cd05403">
    <property type="entry name" value="NT_KNTase_like"/>
    <property type="match status" value="1"/>
</dbReference>
<feature type="domain" description="Polymerase beta nucleotidyltransferase" evidence="1">
    <location>
        <begin position="9"/>
        <end position="92"/>
    </location>
</feature>
<dbReference type="NCBIfam" id="NF047752">
    <property type="entry name" value="MntA_antitoxin"/>
    <property type="match status" value="1"/>
</dbReference>
<gene>
    <name evidence="2" type="ORF">A2W59_00190</name>
</gene>
<protein>
    <recommendedName>
        <fullName evidence="1">Polymerase beta nucleotidyltransferase domain-containing protein</fullName>
    </recommendedName>
</protein>
<name>A0A1G2PU58_9BACT</name>
<dbReference type="PANTHER" id="PTHR43852">
    <property type="entry name" value="NUCLEOTIDYLTRANSFERASE"/>
    <property type="match status" value="1"/>
</dbReference>
<evidence type="ECO:0000313" key="2">
    <source>
        <dbReference type="EMBL" id="OHA51122.1"/>
    </source>
</evidence>